<evidence type="ECO:0000256" key="5">
    <source>
        <dbReference type="ARBA" id="ARBA00023110"/>
    </source>
</evidence>
<evidence type="ECO:0000256" key="7">
    <source>
        <dbReference type="PROSITE-ProRule" id="PRU00278"/>
    </source>
</evidence>
<reference evidence="10 11" key="1">
    <citation type="submission" date="2014-11" db="EMBL/GenBank/DDBJ databases">
        <title>Genome of a novel goose pathogen.</title>
        <authorList>
            <person name="Hansen C.M."/>
            <person name="Hueffer K."/>
            <person name="Choi S.C."/>
        </authorList>
    </citation>
    <scope>NUCLEOTIDE SEQUENCE [LARGE SCALE GENOMIC DNA]</scope>
    <source>
        <strain evidence="10 11">KH1503</strain>
    </source>
</reference>
<accession>A0A0J0YQM1</accession>
<evidence type="ECO:0000256" key="8">
    <source>
        <dbReference type="SAM" id="SignalP"/>
    </source>
</evidence>
<organism evidence="10 11">
    <name type="scientific">Neisseria arctica</name>
    <dbReference type="NCBI Taxonomy" id="1470200"/>
    <lineage>
        <taxon>Bacteria</taxon>
        <taxon>Pseudomonadati</taxon>
        <taxon>Pseudomonadota</taxon>
        <taxon>Betaproteobacteria</taxon>
        <taxon>Neisseriales</taxon>
        <taxon>Neisseriaceae</taxon>
        <taxon>Neisseria</taxon>
    </lineage>
</organism>
<evidence type="ECO:0000256" key="6">
    <source>
        <dbReference type="ARBA" id="ARBA00023235"/>
    </source>
</evidence>
<protein>
    <recommendedName>
        <fullName evidence="3">peptidylprolyl isomerase</fullName>
        <ecNumber evidence="3">5.2.1.8</ecNumber>
    </recommendedName>
</protein>
<feature type="chain" id="PRO_5007773173" description="peptidylprolyl isomerase" evidence="8">
    <location>
        <begin position="21"/>
        <end position="291"/>
    </location>
</feature>
<keyword evidence="4 8" id="KW-0732">Signal</keyword>
<dbReference type="Proteomes" id="UP000036027">
    <property type="component" value="Unassembled WGS sequence"/>
</dbReference>
<dbReference type="EC" id="5.2.1.8" evidence="3"/>
<evidence type="ECO:0000313" key="10">
    <source>
        <dbReference type="EMBL" id="KLT72420.1"/>
    </source>
</evidence>
<dbReference type="PANTHER" id="PTHR47245">
    <property type="entry name" value="PEPTIDYLPROLYL ISOMERASE"/>
    <property type="match status" value="1"/>
</dbReference>
<evidence type="ECO:0000313" key="11">
    <source>
        <dbReference type="Proteomes" id="UP000036027"/>
    </source>
</evidence>
<feature type="signal peptide" evidence="8">
    <location>
        <begin position="1"/>
        <end position="20"/>
    </location>
</feature>
<name>A0A0J0YQM1_9NEIS</name>
<evidence type="ECO:0000256" key="4">
    <source>
        <dbReference type="ARBA" id="ARBA00022729"/>
    </source>
</evidence>
<keyword evidence="11" id="KW-1185">Reference proteome</keyword>
<dbReference type="PANTHER" id="PTHR47245:SF1">
    <property type="entry name" value="FOLDASE PROTEIN PRSA"/>
    <property type="match status" value="1"/>
</dbReference>
<dbReference type="PATRIC" id="fig|1470200.3.peg.622"/>
<dbReference type="RefSeq" id="WP_047761496.1">
    <property type="nucleotide sequence ID" value="NZ_CP091510.1"/>
</dbReference>
<dbReference type="PROSITE" id="PS50198">
    <property type="entry name" value="PPIC_PPIASE_2"/>
    <property type="match status" value="1"/>
</dbReference>
<proteinExistence type="inferred from homology"/>
<dbReference type="OrthoDB" id="8605856at2"/>
<gene>
    <name evidence="10" type="ORF">PL75_08475</name>
</gene>
<dbReference type="SUPFAM" id="SSF54534">
    <property type="entry name" value="FKBP-like"/>
    <property type="match status" value="1"/>
</dbReference>
<dbReference type="InterPro" id="IPR046357">
    <property type="entry name" value="PPIase_dom_sf"/>
</dbReference>
<keyword evidence="6 7" id="KW-0413">Isomerase</keyword>
<feature type="domain" description="PpiC" evidence="9">
    <location>
        <begin position="154"/>
        <end position="248"/>
    </location>
</feature>
<dbReference type="SUPFAM" id="SSF109998">
    <property type="entry name" value="Triger factor/SurA peptide-binding domain-like"/>
    <property type="match status" value="1"/>
</dbReference>
<dbReference type="EMBL" id="JTDO01000013">
    <property type="protein sequence ID" value="KLT72420.1"/>
    <property type="molecule type" value="Genomic_DNA"/>
</dbReference>
<dbReference type="InterPro" id="IPR000297">
    <property type="entry name" value="PPIase_PpiC"/>
</dbReference>
<evidence type="ECO:0000256" key="1">
    <source>
        <dbReference type="ARBA" id="ARBA00000971"/>
    </source>
</evidence>
<comment type="catalytic activity">
    <reaction evidence="1">
        <text>[protein]-peptidylproline (omega=180) = [protein]-peptidylproline (omega=0)</text>
        <dbReference type="Rhea" id="RHEA:16237"/>
        <dbReference type="Rhea" id="RHEA-COMP:10747"/>
        <dbReference type="Rhea" id="RHEA-COMP:10748"/>
        <dbReference type="ChEBI" id="CHEBI:83833"/>
        <dbReference type="ChEBI" id="CHEBI:83834"/>
        <dbReference type="EC" id="5.2.1.8"/>
    </reaction>
</comment>
<evidence type="ECO:0000256" key="3">
    <source>
        <dbReference type="ARBA" id="ARBA00013194"/>
    </source>
</evidence>
<comment type="caution">
    <text evidence="10">The sequence shown here is derived from an EMBL/GenBank/DDBJ whole genome shotgun (WGS) entry which is preliminary data.</text>
</comment>
<dbReference type="InterPro" id="IPR050245">
    <property type="entry name" value="PrsA_foldase"/>
</dbReference>
<dbReference type="STRING" id="1470200.PL75_08475"/>
<comment type="similarity">
    <text evidence="2">Belongs to the PpiC/parvulin rotamase family.</text>
</comment>
<keyword evidence="5 7" id="KW-0697">Rotamase</keyword>
<evidence type="ECO:0000256" key="2">
    <source>
        <dbReference type="ARBA" id="ARBA00007656"/>
    </source>
</evidence>
<evidence type="ECO:0000259" key="9">
    <source>
        <dbReference type="PROSITE" id="PS50198"/>
    </source>
</evidence>
<dbReference type="Gene3D" id="3.10.50.40">
    <property type="match status" value="1"/>
</dbReference>
<dbReference type="AlphaFoldDB" id="A0A0J0YQM1"/>
<dbReference type="GO" id="GO:0003755">
    <property type="term" value="F:peptidyl-prolyl cis-trans isomerase activity"/>
    <property type="evidence" value="ECO:0007669"/>
    <property type="project" value="UniProtKB-KW"/>
</dbReference>
<sequence>MKTIKLTSMLVLVALSGSLAAQTLVTVNGTKIDSKDIDAQVKMLQSQSNGQIQDSPQLRDNLTRRQITGIIIGQEAKRLKLHESTEYKQAIEQARAAAKEQGADKKPNFKQEWAAYENDLLSQAYVAHIVRSNPVTEADVKTAYNDFSNFYKGSSEIQLGEIINRDNTVIQKALGELKNKKSFKTVAGQYSADPQAKQTGGISSGYLNLKDLEQGAPVVYNAVKDLRKGSYTDVMQSQDGLYAIFYVNDKRAAKIPSLDEVKESLGRDLQAARIDQAIQALYGKADVKPAK</sequence>
<dbReference type="InterPro" id="IPR027304">
    <property type="entry name" value="Trigger_fact/SurA_dom_sf"/>
</dbReference>
<dbReference type="Pfam" id="PF13145">
    <property type="entry name" value="Rotamase_2"/>
    <property type="match status" value="1"/>
</dbReference>
<dbReference type="Gene3D" id="1.10.8.1040">
    <property type="match status" value="1"/>
</dbReference>